<accession>A0A1H5X4G3</accession>
<dbReference type="PROSITE" id="PS50206">
    <property type="entry name" value="RHODANESE_3"/>
    <property type="match status" value="1"/>
</dbReference>
<sequence length="139" mass="14740">MKKRLIALATLLPALMLSLTTMAGPREDEGWKKIADGALLVDVRSEQEFASGHLDGALLIPYEEVVTQFAARNIPKDQPVVLYCRSGNRAGVAERALREAGYTELFNAGGFTAMAASKPAELPATDATACTPTSGDANC</sequence>
<dbReference type="RefSeq" id="WP_104002165.1">
    <property type="nucleotide sequence ID" value="NZ_FNVQ01000001.1"/>
</dbReference>
<feature type="signal peptide" evidence="1">
    <location>
        <begin position="1"/>
        <end position="23"/>
    </location>
</feature>
<keyword evidence="4" id="KW-1185">Reference proteome</keyword>
<name>A0A1H5X4G3_9GAMM</name>
<reference evidence="3 4" key="1">
    <citation type="submission" date="2016-10" db="EMBL/GenBank/DDBJ databases">
        <authorList>
            <person name="de Groot N.N."/>
        </authorList>
    </citation>
    <scope>NUCLEOTIDE SEQUENCE [LARGE SCALE GENOMIC DNA]</scope>
    <source>
        <strain evidence="3 4">DSM 22012</strain>
    </source>
</reference>
<dbReference type="EMBL" id="FNVQ01000001">
    <property type="protein sequence ID" value="SEG06237.1"/>
    <property type="molecule type" value="Genomic_DNA"/>
</dbReference>
<feature type="chain" id="PRO_5009289058" evidence="1">
    <location>
        <begin position="24"/>
        <end position="139"/>
    </location>
</feature>
<dbReference type="Proteomes" id="UP000236745">
    <property type="component" value="Unassembled WGS sequence"/>
</dbReference>
<dbReference type="PANTHER" id="PTHR43031">
    <property type="entry name" value="FAD-DEPENDENT OXIDOREDUCTASE"/>
    <property type="match status" value="1"/>
</dbReference>
<gene>
    <name evidence="3" type="ORF">SAMN05444390_1011250</name>
</gene>
<protein>
    <submittedName>
        <fullName evidence="3">Phage shock protein E</fullName>
    </submittedName>
</protein>
<dbReference type="CDD" id="cd00158">
    <property type="entry name" value="RHOD"/>
    <property type="match status" value="1"/>
</dbReference>
<dbReference type="SMART" id="SM00450">
    <property type="entry name" value="RHOD"/>
    <property type="match status" value="1"/>
</dbReference>
<dbReference type="OrthoDB" id="9814704at2"/>
<proteinExistence type="predicted"/>
<keyword evidence="1" id="KW-0732">Signal</keyword>
<dbReference type="PANTHER" id="PTHR43031:SF1">
    <property type="entry name" value="PYRIDINE NUCLEOTIDE-DISULPHIDE OXIDOREDUCTASE"/>
    <property type="match status" value="1"/>
</dbReference>
<dbReference type="AlphaFoldDB" id="A0A1H5X4G3"/>
<evidence type="ECO:0000313" key="3">
    <source>
        <dbReference type="EMBL" id="SEG06237.1"/>
    </source>
</evidence>
<dbReference type="InterPro" id="IPR036873">
    <property type="entry name" value="Rhodanese-like_dom_sf"/>
</dbReference>
<evidence type="ECO:0000259" key="2">
    <source>
        <dbReference type="PROSITE" id="PS50206"/>
    </source>
</evidence>
<organism evidence="3 4">
    <name type="scientific">Marinobacterium lutimaris</name>
    <dbReference type="NCBI Taxonomy" id="568106"/>
    <lineage>
        <taxon>Bacteria</taxon>
        <taxon>Pseudomonadati</taxon>
        <taxon>Pseudomonadota</taxon>
        <taxon>Gammaproteobacteria</taxon>
        <taxon>Oceanospirillales</taxon>
        <taxon>Oceanospirillaceae</taxon>
        <taxon>Marinobacterium</taxon>
    </lineage>
</organism>
<dbReference type="InterPro" id="IPR050229">
    <property type="entry name" value="GlpE_sulfurtransferase"/>
</dbReference>
<dbReference type="Pfam" id="PF00581">
    <property type="entry name" value="Rhodanese"/>
    <property type="match status" value="1"/>
</dbReference>
<feature type="domain" description="Rhodanese" evidence="2">
    <location>
        <begin position="34"/>
        <end position="123"/>
    </location>
</feature>
<dbReference type="SUPFAM" id="SSF52821">
    <property type="entry name" value="Rhodanese/Cell cycle control phosphatase"/>
    <property type="match status" value="1"/>
</dbReference>
<dbReference type="InterPro" id="IPR001763">
    <property type="entry name" value="Rhodanese-like_dom"/>
</dbReference>
<evidence type="ECO:0000313" key="4">
    <source>
        <dbReference type="Proteomes" id="UP000236745"/>
    </source>
</evidence>
<evidence type="ECO:0000256" key="1">
    <source>
        <dbReference type="SAM" id="SignalP"/>
    </source>
</evidence>
<dbReference type="Gene3D" id="3.40.250.10">
    <property type="entry name" value="Rhodanese-like domain"/>
    <property type="match status" value="1"/>
</dbReference>